<evidence type="ECO:0000313" key="2">
    <source>
        <dbReference type="EMBL" id="CAA7054226.1"/>
    </source>
</evidence>
<accession>A0A6D2JT52</accession>
<proteinExistence type="predicted"/>
<evidence type="ECO:0000313" key="1">
    <source>
        <dbReference type="EMBL" id="CAA7047206.1"/>
    </source>
</evidence>
<name>A0A6D2JT52_9BRAS</name>
<reference evidence="1 3" key="1">
    <citation type="submission" date="2020-01" db="EMBL/GenBank/DDBJ databases">
        <authorList>
            <person name="Mishra B."/>
        </authorList>
    </citation>
    <scope>NUCLEOTIDE SEQUENCE [LARGE SCALE GENOMIC DNA]</scope>
</reference>
<dbReference type="Proteomes" id="UP000467841">
    <property type="component" value="Unassembled WGS sequence"/>
</dbReference>
<gene>
    <name evidence="1" type="ORF">MERR_LOCUS34441</name>
    <name evidence="2" type="ORF">MERR_LOCUS41462</name>
</gene>
<dbReference type="EMBL" id="CACVBM020001367">
    <property type="protein sequence ID" value="CAA7047206.1"/>
    <property type="molecule type" value="Genomic_DNA"/>
</dbReference>
<sequence>MEAYSSESSPEMKILPADLGLNQRVGKRRDNSRLTKHFALIELSQALIPRQPPASSSSSDFGMVLLHRRSPA</sequence>
<keyword evidence="3" id="KW-1185">Reference proteome</keyword>
<dbReference type="AlphaFoldDB" id="A0A6D2JT52"/>
<evidence type="ECO:0000313" key="3">
    <source>
        <dbReference type="Proteomes" id="UP000467841"/>
    </source>
</evidence>
<protein>
    <submittedName>
        <fullName evidence="1">Uncharacterized protein</fullName>
    </submittedName>
</protein>
<dbReference type="EMBL" id="CACVBM020001565">
    <property type="protein sequence ID" value="CAA7054226.1"/>
    <property type="molecule type" value="Genomic_DNA"/>
</dbReference>
<organism evidence="1 3">
    <name type="scientific">Microthlaspi erraticum</name>
    <dbReference type="NCBI Taxonomy" id="1685480"/>
    <lineage>
        <taxon>Eukaryota</taxon>
        <taxon>Viridiplantae</taxon>
        <taxon>Streptophyta</taxon>
        <taxon>Embryophyta</taxon>
        <taxon>Tracheophyta</taxon>
        <taxon>Spermatophyta</taxon>
        <taxon>Magnoliopsida</taxon>
        <taxon>eudicotyledons</taxon>
        <taxon>Gunneridae</taxon>
        <taxon>Pentapetalae</taxon>
        <taxon>rosids</taxon>
        <taxon>malvids</taxon>
        <taxon>Brassicales</taxon>
        <taxon>Brassicaceae</taxon>
        <taxon>Coluteocarpeae</taxon>
        <taxon>Microthlaspi</taxon>
    </lineage>
</organism>